<reference evidence="5 6" key="1">
    <citation type="submission" date="2021-01" db="EMBL/GenBank/DDBJ databases">
        <title>Whole genome shotgun sequence of Actinoplanes durhamensis NBRC 14914.</title>
        <authorList>
            <person name="Komaki H."/>
            <person name="Tamura T."/>
        </authorList>
    </citation>
    <scope>NUCLEOTIDE SEQUENCE [LARGE SCALE GENOMIC DNA]</scope>
    <source>
        <strain evidence="5 6">NBRC 14914</strain>
    </source>
</reference>
<comment type="caution">
    <text evidence="5">The sequence shown here is derived from an EMBL/GenBank/DDBJ whole genome shotgun (WGS) entry which is preliminary data.</text>
</comment>
<dbReference type="Pfam" id="PF00135">
    <property type="entry name" value="COesterase"/>
    <property type="match status" value="1"/>
</dbReference>
<accession>A0ABQ3YV41</accession>
<dbReference type="InterPro" id="IPR000997">
    <property type="entry name" value="Cholinesterase"/>
</dbReference>
<keyword evidence="6" id="KW-1185">Reference proteome</keyword>
<dbReference type="SUPFAM" id="SSF53474">
    <property type="entry name" value="alpha/beta-Hydrolases"/>
    <property type="match status" value="1"/>
</dbReference>
<feature type="domain" description="Carboxylesterase type B" evidence="4">
    <location>
        <begin position="5"/>
        <end position="303"/>
    </location>
</feature>
<evidence type="ECO:0000256" key="3">
    <source>
        <dbReference type="RuleBase" id="RU361235"/>
    </source>
</evidence>
<dbReference type="EC" id="3.1.1.-" evidence="3"/>
<sequence length="474" mass="49797">MTMSEVRTAAGAVRGLVEDGVAVFRGIPFAEAPRFAAPGPVTPWDGVRAASSFGPPPPQTGVAVTGDDWLTVNVWSPDPGARLPVMVWVYGGGYTIGMSGSPEYDGGRLARDGSVVVVTFNYRVGAEGFALIEGAPANRGLLDQVAALAWVRDNIAAFGGDPGQVTVFGVSAGGGSIAALLAMPRAAGLFRRAIVQSMPGTFFSPELASDMATVIAGELGLRPTATELATADPELLVAAADTVMAAMPSRWGRAALRSILFSPVVDGDVLPATPWQALAGGVARDIDLIAGHTRDEQRLFTVMAGGPGDPDEALRDFAPGPDGERHYREAFPDGDLYELVHSDWLFRMPSLHLAEAQVAGGGRAHVYELTWPAPGMGGVFGACHGLDVPLVFGNLDRGGPAVLIGPDPSPEAEALSAEMRTAWTTFATHGDPGWPAYETEKRLTQIFDAPSAVTAYPEEASRLIWRDVNWCDPL</sequence>
<comment type="similarity">
    <text evidence="1 3">Belongs to the type-B carboxylesterase/lipase family.</text>
</comment>
<gene>
    <name evidence="5" type="ORF">Adu01nite_28060</name>
</gene>
<keyword evidence="2 3" id="KW-0378">Hydrolase</keyword>
<dbReference type="InterPro" id="IPR002018">
    <property type="entry name" value="CarbesteraseB"/>
</dbReference>
<organism evidence="5 6">
    <name type="scientific">Paractinoplanes durhamensis</name>
    <dbReference type="NCBI Taxonomy" id="113563"/>
    <lineage>
        <taxon>Bacteria</taxon>
        <taxon>Bacillati</taxon>
        <taxon>Actinomycetota</taxon>
        <taxon>Actinomycetes</taxon>
        <taxon>Micromonosporales</taxon>
        <taxon>Micromonosporaceae</taxon>
        <taxon>Paractinoplanes</taxon>
    </lineage>
</organism>
<dbReference type="InterPro" id="IPR029058">
    <property type="entry name" value="AB_hydrolase_fold"/>
</dbReference>
<dbReference type="InterPro" id="IPR050309">
    <property type="entry name" value="Type-B_Carboxylest/Lipase"/>
</dbReference>
<dbReference type="PANTHER" id="PTHR11559">
    <property type="entry name" value="CARBOXYLESTERASE"/>
    <property type="match status" value="1"/>
</dbReference>
<name>A0ABQ3YV41_9ACTN</name>
<evidence type="ECO:0000256" key="1">
    <source>
        <dbReference type="ARBA" id="ARBA00005964"/>
    </source>
</evidence>
<dbReference type="PRINTS" id="PR00878">
    <property type="entry name" value="CHOLNESTRASE"/>
</dbReference>
<dbReference type="Proteomes" id="UP000637628">
    <property type="component" value="Unassembled WGS sequence"/>
</dbReference>
<dbReference type="GO" id="GO:0016787">
    <property type="term" value="F:hydrolase activity"/>
    <property type="evidence" value="ECO:0007669"/>
    <property type="project" value="UniProtKB-KW"/>
</dbReference>
<evidence type="ECO:0000313" key="5">
    <source>
        <dbReference type="EMBL" id="GIE01456.1"/>
    </source>
</evidence>
<protein>
    <recommendedName>
        <fullName evidence="3">Carboxylic ester hydrolase</fullName>
        <ecNumber evidence="3">3.1.1.-</ecNumber>
    </recommendedName>
</protein>
<dbReference type="Gene3D" id="3.40.50.1820">
    <property type="entry name" value="alpha/beta hydrolase"/>
    <property type="match status" value="1"/>
</dbReference>
<evidence type="ECO:0000313" key="6">
    <source>
        <dbReference type="Proteomes" id="UP000637628"/>
    </source>
</evidence>
<evidence type="ECO:0000256" key="2">
    <source>
        <dbReference type="ARBA" id="ARBA00022801"/>
    </source>
</evidence>
<dbReference type="PROSITE" id="PS00122">
    <property type="entry name" value="CARBOXYLESTERASE_B_1"/>
    <property type="match status" value="1"/>
</dbReference>
<evidence type="ECO:0000259" key="4">
    <source>
        <dbReference type="Pfam" id="PF00135"/>
    </source>
</evidence>
<dbReference type="EMBL" id="BOML01000022">
    <property type="protein sequence ID" value="GIE01456.1"/>
    <property type="molecule type" value="Genomic_DNA"/>
</dbReference>
<dbReference type="RefSeq" id="WP_203727134.1">
    <property type="nucleotide sequence ID" value="NZ_BAAATX010000017.1"/>
</dbReference>
<dbReference type="InterPro" id="IPR019826">
    <property type="entry name" value="Carboxylesterase_B_AS"/>
</dbReference>
<proteinExistence type="inferred from homology"/>